<evidence type="ECO:0000259" key="4">
    <source>
        <dbReference type="Pfam" id="PF08541"/>
    </source>
</evidence>
<proteinExistence type="predicted"/>
<comment type="caution">
    <text evidence="5">The sequence shown here is derived from an EMBL/GenBank/DDBJ whole genome shotgun (WGS) entry which is preliminary data.</text>
</comment>
<evidence type="ECO:0000256" key="1">
    <source>
        <dbReference type="ARBA" id="ARBA00022679"/>
    </source>
</evidence>
<feature type="domain" description="Thiolase N-terminal" evidence="3">
    <location>
        <begin position="60"/>
        <end position="165"/>
    </location>
</feature>
<protein>
    <submittedName>
        <fullName evidence="5">StlD/DarB family beta-ketosynthase</fullName>
    </submittedName>
</protein>
<evidence type="ECO:0000313" key="6">
    <source>
        <dbReference type="Proteomes" id="UP001254608"/>
    </source>
</evidence>
<dbReference type="InterPro" id="IPR016039">
    <property type="entry name" value="Thiolase-like"/>
</dbReference>
<dbReference type="Proteomes" id="UP001254608">
    <property type="component" value="Unassembled WGS sequence"/>
</dbReference>
<organism evidence="5 6">
    <name type="scientific">Banduia mediterranea</name>
    <dbReference type="NCBI Taxonomy" id="3075609"/>
    <lineage>
        <taxon>Bacteria</taxon>
        <taxon>Pseudomonadati</taxon>
        <taxon>Pseudomonadota</taxon>
        <taxon>Gammaproteobacteria</taxon>
        <taxon>Nevskiales</taxon>
        <taxon>Algiphilaceae</taxon>
        <taxon>Banduia</taxon>
    </lineage>
</organism>
<keyword evidence="1" id="KW-0808">Transferase</keyword>
<dbReference type="PANTHER" id="PTHR34069:SF2">
    <property type="entry name" value="BETA-KETOACYL-[ACYL-CARRIER-PROTEIN] SYNTHASE III"/>
    <property type="match status" value="1"/>
</dbReference>
<accession>A0ABU2WIC2</accession>
<evidence type="ECO:0000256" key="2">
    <source>
        <dbReference type="ARBA" id="ARBA00023315"/>
    </source>
</evidence>
<dbReference type="InterPro" id="IPR013747">
    <property type="entry name" value="ACP_syn_III_C"/>
</dbReference>
<dbReference type="CDD" id="cd00827">
    <property type="entry name" value="init_cond_enzymes"/>
    <property type="match status" value="1"/>
</dbReference>
<dbReference type="SUPFAM" id="SSF53901">
    <property type="entry name" value="Thiolase-like"/>
    <property type="match status" value="1"/>
</dbReference>
<evidence type="ECO:0000313" key="5">
    <source>
        <dbReference type="EMBL" id="MDT0497384.1"/>
    </source>
</evidence>
<dbReference type="Pfam" id="PF08541">
    <property type="entry name" value="ACP_syn_III_C"/>
    <property type="match status" value="1"/>
</dbReference>
<name>A0ABU2WIC2_9GAMM</name>
<reference evidence="5 6" key="1">
    <citation type="submission" date="2023-09" db="EMBL/GenBank/DDBJ databases">
        <authorList>
            <person name="Rey-Velasco X."/>
        </authorList>
    </citation>
    <scope>NUCLEOTIDE SEQUENCE [LARGE SCALE GENOMIC DNA]</scope>
    <source>
        <strain evidence="5 6">W345</strain>
    </source>
</reference>
<dbReference type="Gene3D" id="3.40.47.10">
    <property type="match status" value="2"/>
</dbReference>
<keyword evidence="6" id="KW-1185">Reference proteome</keyword>
<dbReference type="NCBIfam" id="NF005293">
    <property type="entry name" value="PRK06816.1"/>
    <property type="match status" value="1"/>
</dbReference>
<dbReference type="PANTHER" id="PTHR34069">
    <property type="entry name" value="3-OXOACYL-[ACYL-CARRIER-PROTEIN] SYNTHASE 3"/>
    <property type="match status" value="1"/>
</dbReference>
<evidence type="ECO:0000259" key="3">
    <source>
        <dbReference type="Pfam" id="PF00108"/>
    </source>
</evidence>
<feature type="domain" description="Beta-ketoacyl-[acyl-carrier-protein] synthase III C-terminal" evidence="4">
    <location>
        <begin position="288"/>
        <end position="365"/>
    </location>
</feature>
<keyword evidence="2" id="KW-0012">Acyltransferase</keyword>
<sequence>MNTVYITDVASFLPNEPVGNDRIEAILGKIENQSPRVKLFVLQNNGIKHRHYAIEPETGKRTHTNAELTAEAVRKLTAQLDMPLDAVEGLACGSASPDQLLPSHSNMVAGELGMAPAEIMSTAGVCASGMTSMKYAWMCMALGLKKNFVATGSERASAFMARKAYTAMTSDIEPGKDLAPMVSFEKEFLRWMLSDGAGAVMMEAEPRPGQLNLRIDAIDVRCWSGETPTCMYNGLNKDKDGGWKYWTDEEDIFDVVRKGYLLLQQDVRALEEHMVRVGVAGLCVARDEHGVDFEKVDWFLPHLSSMYFKGRLDGGMKEAGINVGDDKWFTNLAECGNTGSASIYIILDELLHSGKLKKGQKIFCAVPESGRFTVAGMALTVV</sequence>
<dbReference type="InterPro" id="IPR020616">
    <property type="entry name" value="Thiolase_N"/>
</dbReference>
<dbReference type="Pfam" id="PF00108">
    <property type="entry name" value="Thiolase_N"/>
    <property type="match status" value="1"/>
</dbReference>
<dbReference type="EMBL" id="JAVRIC010000009">
    <property type="protein sequence ID" value="MDT0497384.1"/>
    <property type="molecule type" value="Genomic_DNA"/>
</dbReference>
<gene>
    <name evidence="5" type="ORF">RM530_08400</name>
</gene>
<dbReference type="RefSeq" id="WP_311364778.1">
    <property type="nucleotide sequence ID" value="NZ_JAVRIC010000009.1"/>
</dbReference>